<name>A0A9Q0S853_9DIPT</name>
<evidence type="ECO:0000313" key="1">
    <source>
        <dbReference type="EMBL" id="KAJ6646795.1"/>
    </source>
</evidence>
<accession>A0A9Q0S853</accession>
<keyword evidence="2" id="KW-1185">Reference proteome</keyword>
<dbReference type="EMBL" id="WJQU01000001">
    <property type="protein sequence ID" value="KAJ6646795.1"/>
    <property type="molecule type" value="Genomic_DNA"/>
</dbReference>
<dbReference type="Proteomes" id="UP001151699">
    <property type="component" value="Chromosome A"/>
</dbReference>
<proteinExistence type="predicted"/>
<gene>
    <name evidence="1" type="ORF">Bhyg_02009</name>
</gene>
<organism evidence="1 2">
    <name type="scientific">Pseudolycoriella hygida</name>
    <dbReference type="NCBI Taxonomy" id="35572"/>
    <lineage>
        <taxon>Eukaryota</taxon>
        <taxon>Metazoa</taxon>
        <taxon>Ecdysozoa</taxon>
        <taxon>Arthropoda</taxon>
        <taxon>Hexapoda</taxon>
        <taxon>Insecta</taxon>
        <taxon>Pterygota</taxon>
        <taxon>Neoptera</taxon>
        <taxon>Endopterygota</taxon>
        <taxon>Diptera</taxon>
        <taxon>Nematocera</taxon>
        <taxon>Sciaroidea</taxon>
        <taxon>Sciaridae</taxon>
        <taxon>Pseudolycoriella</taxon>
    </lineage>
</organism>
<evidence type="ECO:0000313" key="2">
    <source>
        <dbReference type="Proteomes" id="UP001151699"/>
    </source>
</evidence>
<reference evidence="1" key="1">
    <citation type="submission" date="2022-07" db="EMBL/GenBank/DDBJ databases">
        <authorList>
            <person name="Trinca V."/>
            <person name="Uliana J.V.C."/>
            <person name="Torres T.T."/>
            <person name="Ward R.J."/>
            <person name="Monesi N."/>
        </authorList>
    </citation>
    <scope>NUCLEOTIDE SEQUENCE</scope>
    <source>
        <strain evidence="1">HSMRA1968</strain>
        <tissue evidence="1">Whole embryos</tissue>
    </source>
</reference>
<comment type="caution">
    <text evidence="1">The sequence shown here is derived from an EMBL/GenBank/DDBJ whole genome shotgun (WGS) entry which is preliminary data.</text>
</comment>
<sequence>MFNVKQNAKLEIKRK</sequence>
<protein>
    <submittedName>
        <fullName evidence="1">Uncharacterized protein</fullName>
    </submittedName>
</protein>